<proteinExistence type="predicted"/>
<accession>A0ABQ9VLL9</accession>
<comment type="caution">
    <text evidence="1">The sequence shown here is derived from an EMBL/GenBank/DDBJ whole genome shotgun (WGS) entry which is preliminary data.</text>
</comment>
<dbReference type="EMBL" id="JASSZA010000005">
    <property type="protein sequence ID" value="KAK2110281.1"/>
    <property type="molecule type" value="Genomic_DNA"/>
</dbReference>
<keyword evidence="2" id="KW-1185">Reference proteome</keyword>
<evidence type="ECO:0000313" key="2">
    <source>
        <dbReference type="Proteomes" id="UP001266305"/>
    </source>
</evidence>
<protein>
    <submittedName>
        <fullName evidence="1">Uncharacterized protein</fullName>
    </submittedName>
</protein>
<reference evidence="1 2" key="1">
    <citation type="submission" date="2023-05" db="EMBL/GenBank/DDBJ databases">
        <title>B98-5 Cell Line De Novo Hybrid Assembly: An Optical Mapping Approach.</title>
        <authorList>
            <person name="Kananen K."/>
            <person name="Auerbach J.A."/>
            <person name="Kautto E."/>
            <person name="Blachly J.S."/>
        </authorList>
    </citation>
    <scope>NUCLEOTIDE SEQUENCE [LARGE SCALE GENOMIC DNA]</scope>
    <source>
        <strain evidence="1">B95-8</strain>
        <tissue evidence="1">Cell line</tissue>
    </source>
</reference>
<gene>
    <name evidence="1" type="ORF">P7K49_010027</name>
</gene>
<evidence type="ECO:0000313" key="1">
    <source>
        <dbReference type="EMBL" id="KAK2110281.1"/>
    </source>
</evidence>
<organism evidence="1 2">
    <name type="scientific">Saguinus oedipus</name>
    <name type="common">Cotton-top tamarin</name>
    <name type="synonym">Oedipomidas oedipus</name>
    <dbReference type="NCBI Taxonomy" id="9490"/>
    <lineage>
        <taxon>Eukaryota</taxon>
        <taxon>Metazoa</taxon>
        <taxon>Chordata</taxon>
        <taxon>Craniata</taxon>
        <taxon>Vertebrata</taxon>
        <taxon>Euteleostomi</taxon>
        <taxon>Mammalia</taxon>
        <taxon>Eutheria</taxon>
        <taxon>Euarchontoglires</taxon>
        <taxon>Primates</taxon>
        <taxon>Haplorrhini</taxon>
        <taxon>Platyrrhini</taxon>
        <taxon>Cebidae</taxon>
        <taxon>Callitrichinae</taxon>
        <taxon>Saguinus</taxon>
    </lineage>
</organism>
<sequence>MGIALQSAIHSFRAPGTPIIARQVTPTTIIKQVSQAQTTVQPSATLQRSPGVQVAANEAPAMSQALGLDVLPTDPESLPRLSSFWVVLPRRLHSGRRLLFRQGLLSAQFQGRLPLPQLPQ</sequence>
<dbReference type="Proteomes" id="UP001266305">
    <property type="component" value="Unassembled WGS sequence"/>
</dbReference>
<name>A0ABQ9VLL9_SAGOE</name>